<dbReference type="SUPFAM" id="SSF48452">
    <property type="entry name" value="TPR-like"/>
    <property type="match status" value="1"/>
</dbReference>
<dbReference type="PROSITE" id="PS00139">
    <property type="entry name" value="THIOL_PROTEASE_CYS"/>
    <property type="match status" value="1"/>
</dbReference>
<dbReference type="Gene3D" id="3.90.70.10">
    <property type="entry name" value="Cysteine proteinases"/>
    <property type="match status" value="1"/>
</dbReference>
<feature type="region of interest" description="Disordered" evidence="2">
    <location>
        <begin position="1"/>
        <end position="57"/>
    </location>
</feature>
<dbReference type="InterPro" id="IPR039417">
    <property type="entry name" value="Peptidase_C1A_papain-like"/>
</dbReference>
<dbReference type="Gene3D" id="1.25.40.10">
    <property type="entry name" value="Tetratricopeptide repeat domain"/>
    <property type="match status" value="1"/>
</dbReference>
<accession>A6GBK8</accession>
<protein>
    <submittedName>
        <fullName evidence="4">Peptidase C1A, papain</fullName>
    </submittedName>
</protein>
<reference evidence="4 5" key="1">
    <citation type="submission" date="2007-06" db="EMBL/GenBank/DDBJ databases">
        <authorList>
            <person name="Shimkets L."/>
            <person name="Ferriera S."/>
            <person name="Johnson J."/>
            <person name="Kravitz S."/>
            <person name="Beeson K."/>
            <person name="Sutton G."/>
            <person name="Rogers Y.-H."/>
            <person name="Friedman R."/>
            <person name="Frazier M."/>
            <person name="Venter J.C."/>
        </authorList>
    </citation>
    <scope>NUCLEOTIDE SEQUENCE [LARGE SCALE GENOMIC DNA]</scope>
    <source>
        <strain evidence="4 5">SIR-1</strain>
    </source>
</reference>
<dbReference type="SMR" id="A6GBK8"/>
<gene>
    <name evidence="4" type="ORF">PPSIR1_33706</name>
</gene>
<evidence type="ECO:0000256" key="1">
    <source>
        <dbReference type="ARBA" id="ARBA00008455"/>
    </source>
</evidence>
<dbReference type="EMBL" id="ABCS01000059">
    <property type="protein sequence ID" value="EDM76714.1"/>
    <property type="molecule type" value="Genomic_DNA"/>
</dbReference>
<evidence type="ECO:0000259" key="3">
    <source>
        <dbReference type="SMART" id="SM00645"/>
    </source>
</evidence>
<feature type="compositionally biased region" description="Basic residues" evidence="2">
    <location>
        <begin position="13"/>
        <end position="33"/>
    </location>
</feature>
<evidence type="ECO:0000313" key="4">
    <source>
        <dbReference type="EMBL" id="EDM76714.1"/>
    </source>
</evidence>
<dbReference type="Proteomes" id="UP000005801">
    <property type="component" value="Unassembled WGS sequence"/>
</dbReference>
<evidence type="ECO:0000256" key="2">
    <source>
        <dbReference type="SAM" id="MobiDB-lite"/>
    </source>
</evidence>
<feature type="domain" description="Peptidase C1A papain C-terminal" evidence="3">
    <location>
        <begin position="166"/>
        <end position="370"/>
    </location>
</feature>
<dbReference type="STRING" id="391625.PPSIR1_33706"/>
<dbReference type="SMART" id="SM00645">
    <property type="entry name" value="Pept_C1"/>
    <property type="match status" value="1"/>
</dbReference>
<dbReference type="PANTHER" id="PTHR12411">
    <property type="entry name" value="CYSTEINE PROTEASE FAMILY C1-RELATED"/>
    <property type="match status" value="1"/>
</dbReference>
<organism evidence="4 5">
    <name type="scientific">Plesiocystis pacifica SIR-1</name>
    <dbReference type="NCBI Taxonomy" id="391625"/>
    <lineage>
        <taxon>Bacteria</taxon>
        <taxon>Pseudomonadati</taxon>
        <taxon>Myxococcota</taxon>
        <taxon>Polyangia</taxon>
        <taxon>Nannocystales</taxon>
        <taxon>Nannocystaceae</taxon>
        <taxon>Plesiocystis</taxon>
    </lineage>
</organism>
<comment type="caution">
    <text evidence="4">The sequence shown here is derived from an EMBL/GenBank/DDBJ whole genome shotgun (WGS) entry which is preliminary data.</text>
</comment>
<dbReference type="InterPro" id="IPR038765">
    <property type="entry name" value="Papain-like_cys_pep_sf"/>
</dbReference>
<feature type="region of interest" description="Disordered" evidence="2">
    <location>
        <begin position="94"/>
        <end position="152"/>
    </location>
</feature>
<proteinExistence type="inferred from homology"/>
<dbReference type="PROSITE" id="PS00639">
    <property type="entry name" value="THIOL_PROTEASE_HIS"/>
    <property type="match status" value="1"/>
</dbReference>
<dbReference type="SUPFAM" id="SSF54001">
    <property type="entry name" value="Cysteine proteinases"/>
    <property type="match status" value="1"/>
</dbReference>
<name>A6GBK8_9BACT</name>
<dbReference type="PRINTS" id="PR00705">
    <property type="entry name" value="PAPAIN"/>
</dbReference>
<dbReference type="InterPro" id="IPR025660">
    <property type="entry name" value="Pept_his_AS"/>
</dbReference>
<evidence type="ECO:0000313" key="5">
    <source>
        <dbReference type="Proteomes" id="UP000005801"/>
    </source>
</evidence>
<dbReference type="InterPro" id="IPR013128">
    <property type="entry name" value="Peptidase_C1A"/>
</dbReference>
<dbReference type="Pfam" id="PF00112">
    <property type="entry name" value="Peptidase_C1"/>
    <property type="match status" value="1"/>
</dbReference>
<dbReference type="AlphaFoldDB" id="A6GBK8"/>
<dbReference type="InterPro" id="IPR000169">
    <property type="entry name" value="Pept_cys_AS"/>
</dbReference>
<keyword evidence="5" id="KW-1185">Reference proteome</keyword>
<dbReference type="InterPro" id="IPR011990">
    <property type="entry name" value="TPR-like_helical_dom_sf"/>
</dbReference>
<dbReference type="GO" id="GO:0008234">
    <property type="term" value="F:cysteine-type peptidase activity"/>
    <property type="evidence" value="ECO:0007669"/>
    <property type="project" value="InterPro"/>
</dbReference>
<dbReference type="GO" id="GO:0006508">
    <property type="term" value="P:proteolysis"/>
    <property type="evidence" value="ECO:0007669"/>
    <property type="project" value="InterPro"/>
</dbReference>
<dbReference type="InterPro" id="IPR000668">
    <property type="entry name" value="Peptidase_C1A_C"/>
</dbReference>
<comment type="similarity">
    <text evidence="1">Belongs to the peptidase C1 family.</text>
</comment>
<dbReference type="eggNOG" id="COG4870">
    <property type="taxonomic scope" value="Bacteria"/>
</dbReference>
<sequence length="650" mass="70672">MSKTFRPKPGTKPARKLSRPKGKPARASSKKAKALATTYSTREKKAPRRAKKDLKQLRKDIAKKQYSFEVSYTDAMARPVGELAGLSLPAKPLRDAAKQNSRARKATQGRDLMVRSLSRTLTKPKRMAEKDKGGLPGGLGAPVGSSSNSDTPASVGNNFADICSPSAEAFTWQSELGAIRNQGACGSCWAFAAVSTIEASNAIVNGGRSDLSEQHALSCSDGGTCYGGWYTPIYDWLSGGKDGLETEAAVPYKGSASSCQNGGSTPYEVEAWGWVDPYKVQPGVEDIKASICKYGALTSAVAATPAFIAYSGGTFDERSSAQVNHAVTLVGWDDSRNAWLMRNSWGSNWGESGYMWIDYGSNSIGAYSTWALVESDAKANSNTDEGPKVLSHAERNLRVTNETGKKVELAVQWYTKRDGKWQWLPGAPGSSKSAGYSLANGQSLNLDDPTHEPFMLQAKKVRLWATASGQSWEHWKTRDLDLAPAAYEATEMDVFELRLLPGGKDSAGGGEPDQDPSDLFDAAYDLFGAGKYAEAKAEFAAWKAQNPTSPDVPYALYFMGVAEHQLDNYWDSLLYFAEFADHHSDHDWLPYVYYWAGSSYVGLGDCGYAVQLYEAVAYSDLGSSQEWIKAAKDTIDWLGKDDGKVCKSWD</sequence>
<dbReference type="CDD" id="cd02248">
    <property type="entry name" value="Peptidase_C1A"/>
    <property type="match status" value="1"/>
</dbReference>